<protein>
    <submittedName>
        <fullName evidence="1">Uncharacterized protein</fullName>
    </submittedName>
</protein>
<comment type="caution">
    <text evidence="1">The sequence shown here is derived from an EMBL/GenBank/DDBJ whole genome shotgun (WGS) entry which is preliminary data.</text>
</comment>
<keyword evidence="2" id="KW-1185">Reference proteome</keyword>
<evidence type="ECO:0000313" key="1">
    <source>
        <dbReference type="EMBL" id="RYR07568.1"/>
    </source>
</evidence>
<reference evidence="1 2" key="1">
    <citation type="submission" date="2019-01" db="EMBL/GenBank/DDBJ databases">
        <title>Sequencing of cultivated peanut Arachis hypogaea provides insights into genome evolution and oil improvement.</title>
        <authorList>
            <person name="Chen X."/>
        </authorList>
    </citation>
    <scope>NUCLEOTIDE SEQUENCE [LARGE SCALE GENOMIC DNA]</scope>
    <source>
        <strain evidence="2">cv. Fuhuasheng</strain>
        <tissue evidence="1">Leaves</tissue>
    </source>
</reference>
<accession>A0A444Z083</accession>
<evidence type="ECO:0000313" key="2">
    <source>
        <dbReference type="Proteomes" id="UP000289738"/>
    </source>
</evidence>
<dbReference type="EMBL" id="SDMP01000015">
    <property type="protein sequence ID" value="RYR07568.1"/>
    <property type="molecule type" value="Genomic_DNA"/>
</dbReference>
<gene>
    <name evidence="1" type="ORF">Ahy_B05g074947</name>
</gene>
<dbReference type="AlphaFoldDB" id="A0A444Z083"/>
<name>A0A444Z083_ARAHY</name>
<organism evidence="1 2">
    <name type="scientific">Arachis hypogaea</name>
    <name type="common">Peanut</name>
    <dbReference type="NCBI Taxonomy" id="3818"/>
    <lineage>
        <taxon>Eukaryota</taxon>
        <taxon>Viridiplantae</taxon>
        <taxon>Streptophyta</taxon>
        <taxon>Embryophyta</taxon>
        <taxon>Tracheophyta</taxon>
        <taxon>Spermatophyta</taxon>
        <taxon>Magnoliopsida</taxon>
        <taxon>eudicotyledons</taxon>
        <taxon>Gunneridae</taxon>
        <taxon>Pentapetalae</taxon>
        <taxon>rosids</taxon>
        <taxon>fabids</taxon>
        <taxon>Fabales</taxon>
        <taxon>Fabaceae</taxon>
        <taxon>Papilionoideae</taxon>
        <taxon>50 kb inversion clade</taxon>
        <taxon>dalbergioids sensu lato</taxon>
        <taxon>Dalbergieae</taxon>
        <taxon>Pterocarpus clade</taxon>
        <taxon>Arachis</taxon>
    </lineage>
</organism>
<proteinExistence type="predicted"/>
<dbReference type="Proteomes" id="UP000289738">
    <property type="component" value="Chromosome B05"/>
</dbReference>
<sequence length="222" mass="26179">MLRKIFDHRMVRWLQQMMQDVHERRDHLTIWLRPDIKKVLYVHWEINDGFRNHLLTNRANRVSARSSNYTDGSATFIKTMAMLIVMAETFKYTHTLKENKERFSPTRRDWRPQANNLCTLERTATTPLIQSSILIWLAVQELRLLVGLGSFFANNFPTSTLRASFASATSPVEAEDNVNLRELQAQQLQQSKERYNEILARVSDTYSIKLELRQELEQIQRI</sequence>